<comment type="caution">
    <text evidence="2">The sequence shown here is derived from an EMBL/GenBank/DDBJ whole genome shotgun (WGS) entry which is preliminary data.</text>
</comment>
<sequence length="119" mass="13604">MLLATAFSTYAHAQAGANCVPGGTVQQTNACAIKDFQQADTDHQILYGDVMRALSAHERPLLRKEQSEWTRHRNTLCKQSQAPFEAQADWPRRYYQCLIQQIRARDDVLKQWLHQGPPP</sequence>
<dbReference type="Proteomes" id="UP001597463">
    <property type="component" value="Unassembled WGS sequence"/>
</dbReference>
<feature type="domain" description="Lysozyme inhibitor LprI-like N-terminal" evidence="1">
    <location>
        <begin position="26"/>
        <end position="105"/>
    </location>
</feature>
<dbReference type="Gene3D" id="1.20.1270.180">
    <property type="match status" value="1"/>
</dbReference>
<name>A0ABW5UNY8_9BURK</name>
<dbReference type="InterPro" id="IPR009739">
    <property type="entry name" value="LprI-like_N"/>
</dbReference>
<dbReference type="Pfam" id="PF07007">
    <property type="entry name" value="LprI"/>
    <property type="match status" value="1"/>
</dbReference>
<evidence type="ECO:0000259" key="1">
    <source>
        <dbReference type="Pfam" id="PF07007"/>
    </source>
</evidence>
<proteinExistence type="predicted"/>
<protein>
    <submittedName>
        <fullName evidence="2">Lysozyme inhibitor LprI family protein</fullName>
    </submittedName>
</protein>
<organism evidence="2 3">
    <name type="scientific">Comamonas terrae</name>
    <dbReference type="NCBI Taxonomy" id="673548"/>
    <lineage>
        <taxon>Bacteria</taxon>
        <taxon>Pseudomonadati</taxon>
        <taxon>Pseudomonadota</taxon>
        <taxon>Betaproteobacteria</taxon>
        <taxon>Burkholderiales</taxon>
        <taxon>Comamonadaceae</taxon>
        <taxon>Comamonas</taxon>
    </lineage>
</organism>
<accession>A0ABW5UNY8</accession>
<evidence type="ECO:0000313" key="3">
    <source>
        <dbReference type="Proteomes" id="UP001597463"/>
    </source>
</evidence>
<dbReference type="EMBL" id="JBHUMV010000003">
    <property type="protein sequence ID" value="MFD2754135.1"/>
    <property type="molecule type" value="Genomic_DNA"/>
</dbReference>
<evidence type="ECO:0000313" key="2">
    <source>
        <dbReference type="EMBL" id="MFD2754135.1"/>
    </source>
</evidence>
<gene>
    <name evidence="2" type="ORF">ACFSW6_08550</name>
</gene>
<reference evidence="3" key="1">
    <citation type="journal article" date="2019" name="Int. J. Syst. Evol. Microbiol.">
        <title>The Global Catalogue of Microorganisms (GCM) 10K type strain sequencing project: providing services to taxonomists for standard genome sequencing and annotation.</title>
        <authorList>
            <consortium name="The Broad Institute Genomics Platform"/>
            <consortium name="The Broad Institute Genome Sequencing Center for Infectious Disease"/>
            <person name="Wu L."/>
            <person name="Ma J."/>
        </authorList>
    </citation>
    <scope>NUCLEOTIDE SEQUENCE [LARGE SCALE GENOMIC DNA]</scope>
    <source>
        <strain evidence="3">TISTR 1906</strain>
    </source>
</reference>
<keyword evidence="3" id="KW-1185">Reference proteome</keyword>
<dbReference type="RefSeq" id="WP_066469886.1">
    <property type="nucleotide sequence ID" value="NZ_BCNT01000001.1"/>
</dbReference>